<organism evidence="12 13">
    <name type="scientific">Nakaseomyces bracarensis</name>
    <dbReference type="NCBI Taxonomy" id="273131"/>
    <lineage>
        <taxon>Eukaryota</taxon>
        <taxon>Fungi</taxon>
        <taxon>Dikarya</taxon>
        <taxon>Ascomycota</taxon>
        <taxon>Saccharomycotina</taxon>
        <taxon>Saccharomycetes</taxon>
        <taxon>Saccharomycetales</taxon>
        <taxon>Saccharomycetaceae</taxon>
        <taxon>Nakaseomyces</taxon>
    </lineage>
</organism>
<evidence type="ECO:0000256" key="9">
    <source>
        <dbReference type="SAM" id="MobiDB-lite"/>
    </source>
</evidence>
<dbReference type="InterPro" id="IPR000727">
    <property type="entry name" value="T_SNARE_dom"/>
</dbReference>
<dbReference type="PROSITE" id="PS50192">
    <property type="entry name" value="T_SNARE"/>
    <property type="match status" value="1"/>
</dbReference>
<protein>
    <submittedName>
        <fullName evidence="12">Protein transport protein BET1</fullName>
    </submittedName>
</protein>
<evidence type="ECO:0000256" key="7">
    <source>
        <dbReference type="ARBA" id="ARBA00023136"/>
    </source>
</evidence>
<evidence type="ECO:0000313" key="12">
    <source>
        <dbReference type="EMBL" id="KAL3232967.1"/>
    </source>
</evidence>
<dbReference type="SUPFAM" id="SSF58038">
    <property type="entry name" value="SNARE fusion complex"/>
    <property type="match status" value="1"/>
</dbReference>
<feature type="transmembrane region" description="Helical" evidence="10">
    <location>
        <begin position="115"/>
        <end position="136"/>
    </location>
</feature>
<keyword evidence="6" id="KW-0333">Golgi apparatus</keyword>
<evidence type="ECO:0000256" key="10">
    <source>
        <dbReference type="SAM" id="Phobius"/>
    </source>
</evidence>
<reference evidence="12 13" key="1">
    <citation type="submission" date="2024-05" db="EMBL/GenBank/DDBJ databases">
        <title>Long read based assembly of the Candida bracarensis genome reveals expanded adhesin content.</title>
        <authorList>
            <person name="Marcet-Houben M."/>
            <person name="Ksiezopolska E."/>
            <person name="Gabaldon T."/>
        </authorList>
    </citation>
    <scope>NUCLEOTIDE SEQUENCE [LARGE SCALE GENOMIC DNA]</scope>
    <source>
        <strain evidence="12 13">CBM6</strain>
    </source>
</reference>
<keyword evidence="7 10" id="KW-0472">Membrane</keyword>
<sequence length="137" mass="15858">MSSRFESNVYQRDTSRTQLFGNTGLDTDKSSPYDNQGKLDYSQSTLAQLESQSEEQMGSMSQKIKALKSLSLRMGDEIRGSNGTLDQLDNTFQRTTTKLKQTYKDMMVMAKKSRISIKTWLAVFFFVFLLFFWVWIT</sequence>
<accession>A0ABR4NWH6</accession>
<evidence type="ECO:0000256" key="3">
    <source>
        <dbReference type="ARBA" id="ARBA00022692"/>
    </source>
</evidence>
<evidence type="ECO:0000259" key="11">
    <source>
        <dbReference type="PROSITE" id="PS50192"/>
    </source>
</evidence>
<feature type="compositionally biased region" description="Polar residues" evidence="9">
    <location>
        <begin position="1"/>
        <end position="25"/>
    </location>
</feature>
<evidence type="ECO:0000256" key="1">
    <source>
        <dbReference type="ARBA" id="ARBA00004394"/>
    </source>
</evidence>
<evidence type="ECO:0000313" key="13">
    <source>
        <dbReference type="Proteomes" id="UP001623330"/>
    </source>
</evidence>
<dbReference type="InterPro" id="IPR039899">
    <property type="entry name" value="BET1_SNARE"/>
</dbReference>
<evidence type="ECO:0000256" key="6">
    <source>
        <dbReference type="ARBA" id="ARBA00023034"/>
    </source>
</evidence>
<evidence type="ECO:0000256" key="4">
    <source>
        <dbReference type="ARBA" id="ARBA00022927"/>
    </source>
</evidence>
<proteinExistence type="predicted"/>
<dbReference type="Proteomes" id="UP001623330">
    <property type="component" value="Unassembled WGS sequence"/>
</dbReference>
<feature type="domain" description="T-SNARE coiled-coil homology" evidence="11">
    <location>
        <begin position="47"/>
        <end position="109"/>
    </location>
</feature>
<comment type="caution">
    <text evidence="12">The sequence shown here is derived from an EMBL/GenBank/DDBJ whole genome shotgun (WGS) entry which is preliminary data.</text>
</comment>
<dbReference type="CDD" id="cd15853">
    <property type="entry name" value="SNARE_Bet1"/>
    <property type="match status" value="1"/>
</dbReference>
<dbReference type="PANTHER" id="PTHR12791">
    <property type="entry name" value="GOLGI SNARE BET1-RELATED"/>
    <property type="match status" value="1"/>
</dbReference>
<keyword evidence="5 10" id="KW-1133">Transmembrane helix</keyword>
<evidence type="ECO:0000256" key="5">
    <source>
        <dbReference type="ARBA" id="ARBA00022989"/>
    </source>
</evidence>
<dbReference type="EMBL" id="JBEVYD010000005">
    <property type="protein sequence ID" value="KAL3232967.1"/>
    <property type="molecule type" value="Genomic_DNA"/>
</dbReference>
<gene>
    <name evidence="12" type="ORF">RNJ44_04883</name>
</gene>
<comment type="subcellular location">
    <subcellularLocation>
        <location evidence="8">Endomembrane system</location>
        <topology evidence="8">Single-pass type IV membrane protein</topology>
    </subcellularLocation>
    <subcellularLocation>
        <location evidence="1">Golgi apparatus membrane</location>
    </subcellularLocation>
</comment>
<dbReference type="Gene3D" id="1.20.5.110">
    <property type="match status" value="1"/>
</dbReference>
<keyword evidence="4" id="KW-0653">Protein transport</keyword>
<dbReference type="SMART" id="SM00397">
    <property type="entry name" value="t_SNARE"/>
    <property type="match status" value="1"/>
</dbReference>
<evidence type="ECO:0000256" key="2">
    <source>
        <dbReference type="ARBA" id="ARBA00022448"/>
    </source>
</evidence>
<keyword evidence="3 10" id="KW-0812">Transmembrane</keyword>
<keyword evidence="2" id="KW-0813">Transport</keyword>
<name>A0ABR4NWH6_9SACH</name>
<evidence type="ECO:0000256" key="8">
    <source>
        <dbReference type="ARBA" id="ARBA00046280"/>
    </source>
</evidence>
<feature type="region of interest" description="Disordered" evidence="9">
    <location>
        <begin position="1"/>
        <end position="39"/>
    </location>
</feature>
<keyword evidence="13" id="KW-1185">Reference proteome</keyword>